<dbReference type="GO" id="GO:0016020">
    <property type="term" value="C:membrane"/>
    <property type="evidence" value="ECO:0007669"/>
    <property type="project" value="UniProtKB-SubCell"/>
</dbReference>
<dbReference type="EMBL" id="CAXITT010000660">
    <property type="protein sequence ID" value="CAL1544930.1"/>
    <property type="molecule type" value="Genomic_DNA"/>
</dbReference>
<evidence type="ECO:0000256" key="1">
    <source>
        <dbReference type="ARBA" id="ARBA00004141"/>
    </source>
</evidence>
<feature type="domain" description="RDD" evidence="7">
    <location>
        <begin position="140"/>
        <end position="307"/>
    </location>
</feature>
<evidence type="ECO:0000313" key="9">
    <source>
        <dbReference type="Proteomes" id="UP001497497"/>
    </source>
</evidence>
<accession>A0AAV2IF87</accession>
<reference evidence="8 9" key="1">
    <citation type="submission" date="2024-04" db="EMBL/GenBank/DDBJ databases">
        <authorList>
            <consortium name="Genoscope - CEA"/>
            <person name="William W."/>
        </authorList>
    </citation>
    <scope>NUCLEOTIDE SEQUENCE [LARGE SCALE GENOMIC DNA]</scope>
</reference>
<proteinExistence type="predicted"/>
<name>A0AAV2IF87_LYMST</name>
<dbReference type="PANTHER" id="PTHR13659">
    <property type="entry name" value="AUTOSOMAL HIGHLY CONSERVED PROTEIN"/>
    <property type="match status" value="1"/>
</dbReference>
<organism evidence="8 9">
    <name type="scientific">Lymnaea stagnalis</name>
    <name type="common">Great pond snail</name>
    <name type="synonym">Helix stagnalis</name>
    <dbReference type="NCBI Taxonomy" id="6523"/>
    <lineage>
        <taxon>Eukaryota</taxon>
        <taxon>Metazoa</taxon>
        <taxon>Spiralia</taxon>
        <taxon>Lophotrochozoa</taxon>
        <taxon>Mollusca</taxon>
        <taxon>Gastropoda</taxon>
        <taxon>Heterobranchia</taxon>
        <taxon>Euthyneura</taxon>
        <taxon>Panpulmonata</taxon>
        <taxon>Hygrophila</taxon>
        <taxon>Lymnaeoidea</taxon>
        <taxon>Lymnaeidae</taxon>
        <taxon>Lymnaea</taxon>
    </lineage>
</organism>
<evidence type="ECO:0000259" key="7">
    <source>
        <dbReference type="Pfam" id="PF06271"/>
    </source>
</evidence>
<keyword evidence="9" id="KW-1185">Reference proteome</keyword>
<comment type="caution">
    <text evidence="8">The sequence shown here is derived from an EMBL/GenBank/DDBJ whole genome shotgun (WGS) entry which is preliminary data.</text>
</comment>
<keyword evidence="2 6" id="KW-0812">Transmembrane</keyword>
<dbReference type="InterPro" id="IPR039871">
    <property type="entry name" value="FAM8A1"/>
</dbReference>
<keyword evidence="3 6" id="KW-1133">Transmembrane helix</keyword>
<dbReference type="AlphaFoldDB" id="A0AAV2IF87"/>
<keyword evidence="4 6" id="KW-0472">Membrane</keyword>
<dbReference type="Proteomes" id="UP001497497">
    <property type="component" value="Unassembled WGS sequence"/>
</dbReference>
<protein>
    <recommendedName>
        <fullName evidence="7">RDD domain-containing protein</fullName>
    </recommendedName>
</protein>
<evidence type="ECO:0000256" key="6">
    <source>
        <dbReference type="SAM" id="Phobius"/>
    </source>
</evidence>
<evidence type="ECO:0000256" key="4">
    <source>
        <dbReference type="ARBA" id="ARBA00023136"/>
    </source>
</evidence>
<dbReference type="Pfam" id="PF06271">
    <property type="entry name" value="RDD"/>
    <property type="match status" value="1"/>
</dbReference>
<gene>
    <name evidence="8" type="ORF">GSLYS_00018413001</name>
</gene>
<dbReference type="PANTHER" id="PTHR13659:SF5">
    <property type="entry name" value="PROTEIN FAM8A1"/>
    <property type="match status" value="1"/>
</dbReference>
<feature type="transmembrane region" description="Helical" evidence="6">
    <location>
        <begin position="277"/>
        <end position="296"/>
    </location>
</feature>
<feature type="compositionally biased region" description="Low complexity" evidence="5">
    <location>
        <begin position="114"/>
        <end position="128"/>
    </location>
</feature>
<evidence type="ECO:0000256" key="5">
    <source>
        <dbReference type="SAM" id="MobiDB-lite"/>
    </source>
</evidence>
<feature type="region of interest" description="Disordered" evidence="5">
    <location>
        <begin position="106"/>
        <end position="132"/>
    </location>
</feature>
<sequence length="317" mass="35899">MATTNIASEEAQSKYLKNDIDAHKSHINMSSKIPETTVYSNARQYAQALRPWLWQYQNACVMQNVTNNFAMQMQAMAYLQGPLAYNFLSTNAHVRQRVDPYANRRAQNFQNGNPPQISVSQQAQQAQQPPHPEGTAFRIPSFWKRFVAELIDFTFLFYIKMAVSLCLMTELSLDQLSFLNSEDLLESFNDLDYDRAFAITFEVIALEILNRVLITIFETLCLYRAAAGGRAMGATPGKRLLGLKVVSCDQVYSLRPGQVIVAPAGQISFKNAFLRSVIKNFTIAFFLPACLTLFFFKHNRAVYDIIAHTIVVEDPPI</sequence>
<evidence type="ECO:0000256" key="2">
    <source>
        <dbReference type="ARBA" id="ARBA00022692"/>
    </source>
</evidence>
<evidence type="ECO:0000256" key="3">
    <source>
        <dbReference type="ARBA" id="ARBA00022989"/>
    </source>
</evidence>
<dbReference type="InterPro" id="IPR010432">
    <property type="entry name" value="RDD"/>
</dbReference>
<comment type="subcellular location">
    <subcellularLocation>
        <location evidence="1">Membrane</location>
        <topology evidence="1">Multi-pass membrane protein</topology>
    </subcellularLocation>
</comment>
<evidence type="ECO:0000313" key="8">
    <source>
        <dbReference type="EMBL" id="CAL1544930.1"/>
    </source>
</evidence>